<name>A0A1R7QB06_ACIJO</name>
<dbReference type="Proteomes" id="UP001162261">
    <property type="component" value="Unassembled WGS sequence"/>
</dbReference>
<evidence type="ECO:0000313" key="15">
    <source>
        <dbReference type="Proteomes" id="UP001244586"/>
    </source>
</evidence>
<evidence type="ECO:0000313" key="14">
    <source>
        <dbReference type="Proteomes" id="UP000595107"/>
    </source>
</evidence>
<protein>
    <submittedName>
        <fullName evidence="2">DUF1737 domain-containing protein</fullName>
    </submittedName>
    <submittedName>
        <fullName evidence="9">Putative conserved small protein</fullName>
    </submittedName>
</protein>
<dbReference type="EMBL" id="JAOCBE010000001">
    <property type="protein sequence ID" value="MDH0970414.1"/>
    <property type="molecule type" value="Genomic_DNA"/>
</dbReference>
<dbReference type="EMBL" id="CP121776">
    <property type="protein sequence ID" value="WMG18960.1"/>
    <property type="molecule type" value="Genomic_DNA"/>
</dbReference>
<evidence type="ECO:0000259" key="1">
    <source>
        <dbReference type="Pfam" id="PF08410"/>
    </source>
</evidence>
<reference evidence="7 13" key="3">
    <citation type="submission" date="2018-10" db="EMBL/GenBank/DDBJ databases">
        <title>Transmission dynamics of multidrug resistant bacteria on intensive care unit surfaces.</title>
        <authorList>
            <person name="D'Souza A.W."/>
            <person name="Potter R.F."/>
            <person name="Wallace M."/>
            <person name="Shupe A."/>
            <person name="Patel S."/>
            <person name="Sun S."/>
            <person name="Gul D."/>
            <person name="Kwon J.H."/>
            <person name="Andleeb S."/>
            <person name="Burnham C.-A.D."/>
            <person name="Dantas G."/>
        </authorList>
    </citation>
    <scope>NUCLEOTIDE SEQUENCE [LARGE SCALE GENOMIC DNA]</scope>
    <source>
        <strain evidence="7 13">AJ_385</strain>
    </source>
</reference>
<evidence type="ECO:0000313" key="13">
    <source>
        <dbReference type="Proteomes" id="UP000277537"/>
    </source>
</evidence>
<evidence type="ECO:0000313" key="10">
    <source>
        <dbReference type="EMBL" id="WMG18960.1"/>
    </source>
</evidence>
<evidence type="ECO:0000313" key="6">
    <source>
        <dbReference type="EMBL" id="QPS04213.1"/>
    </source>
</evidence>
<dbReference type="EMBL" id="JAOCCL010000006">
    <property type="protein sequence ID" value="MDH0825585.1"/>
    <property type="molecule type" value="Genomic_DNA"/>
</dbReference>
<dbReference type="EMBL" id="JAOCLH010000044">
    <property type="protein sequence ID" value="MDH2173847.1"/>
    <property type="molecule type" value="Genomic_DNA"/>
</dbReference>
<dbReference type="EMBL" id="UFRV01000006">
    <property type="protein sequence ID" value="SUT97509.1"/>
    <property type="molecule type" value="Genomic_DNA"/>
</dbReference>
<dbReference type="GeneID" id="56337397"/>
<dbReference type="Proteomes" id="UP000277537">
    <property type="component" value="Unassembled WGS sequence"/>
</dbReference>
<dbReference type="Proteomes" id="UP001160116">
    <property type="component" value="Unassembled WGS sequence"/>
</dbReference>
<reference evidence="2" key="5">
    <citation type="submission" date="2022-09" db="EMBL/GenBank/DDBJ databases">
        <title>Intensive care unit water sources are persistently colonized with multi-drug resistant bacteria and are the site of extensive horizontal gene transfer of antibiotic resistance genes.</title>
        <authorList>
            <person name="Diorio-Toth L."/>
        </authorList>
    </citation>
    <scope>NUCLEOTIDE SEQUENCE</scope>
    <source>
        <strain evidence="5">GD03649</strain>
        <strain evidence="2">GD03851</strain>
        <strain evidence="3">GD03885</strain>
        <strain evidence="4">GD03920</strain>
    </source>
</reference>
<dbReference type="EMBL" id="FUUY01000003">
    <property type="protein sequence ID" value="SJX21452.1"/>
    <property type="molecule type" value="Genomic_DNA"/>
</dbReference>
<gene>
    <name evidence="8" type="ORF">ACNJC6_01066</name>
    <name evidence="7" type="ORF">EGT73_04300</name>
    <name evidence="6" type="ORF">I6G67_01460</name>
    <name evidence="4" type="ORF">N5C10_14610</name>
    <name evidence="3" type="ORF">N5C97_03540</name>
    <name evidence="2" type="ORF">N5D11_12580</name>
    <name evidence="5" type="ORF">N5J46_15750</name>
    <name evidence="9" type="ORF">NCTC10308_02477</name>
    <name evidence="10" type="ORF">QBJ73_05070</name>
</gene>
<evidence type="ECO:0000313" key="5">
    <source>
        <dbReference type="EMBL" id="MDH2173847.1"/>
    </source>
</evidence>
<dbReference type="Proteomes" id="UP000196240">
    <property type="component" value="Unassembled WGS sequence"/>
</dbReference>
<dbReference type="Proteomes" id="UP001159915">
    <property type="component" value="Unassembled WGS sequence"/>
</dbReference>
<evidence type="ECO:0000313" key="12">
    <source>
        <dbReference type="Proteomes" id="UP000254227"/>
    </source>
</evidence>
<reference evidence="8 11" key="1">
    <citation type="submission" date="2017-02" db="EMBL/GenBank/DDBJ databases">
        <authorList>
            <person name="Peterson S.W."/>
        </authorList>
    </citation>
    <scope>NUCLEOTIDE SEQUENCE [LARGE SCALE GENOMIC DNA]</scope>
    <source>
        <strain evidence="8">C6</strain>
    </source>
</reference>
<dbReference type="EMBL" id="CP065666">
    <property type="protein sequence ID" value="QPS04213.1"/>
    <property type="molecule type" value="Genomic_DNA"/>
</dbReference>
<evidence type="ECO:0000313" key="11">
    <source>
        <dbReference type="Proteomes" id="UP000196240"/>
    </source>
</evidence>
<dbReference type="Proteomes" id="UP000254227">
    <property type="component" value="Unassembled WGS sequence"/>
</dbReference>
<keyword evidence="15" id="KW-1185">Reference proteome</keyword>
<sequence>MKVYRYFTGKDDVHFCARVTKALNEGYSLYGSPTMTFNGSEVIVGQVVVKDVEDESEVPQGLKDALAQQ</sequence>
<dbReference type="Pfam" id="PF08410">
    <property type="entry name" value="DUF1737"/>
    <property type="match status" value="1"/>
</dbReference>
<evidence type="ECO:0000313" key="8">
    <source>
        <dbReference type="EMBL" id="SJX21452.1"/>
    </source>
</evidence>
<dbReference type="EMBL" id="RHXE01000006">
    <property type="protein sequence ID" value="RSE25465.1"/>
    <property type="molecule type" value="Genomic_DNA"/>
</dbReference>
<accession>A0A1R7QB06</accession>
<evidence type="ECO:0000313" key="9">
    <source>
        <dbReference type="EMBL" id="SUT97509.1"/>
    </source>
</evidence>
<dbReference type="InterPro" id="IPR013619">
    <property type="entry name" value="DUF1737"/>
</dbReference>
<organism evidence="8 11">
    <name type="scientific">Acinetobacter johnsonii</name>
    <dbReference type="NCBI Taxonomy" id="40214"/>
    <lineage>
        <taxon>Bacteria</taxon>
        <taxon>Pseudomonadati</taxon>
        <taxon>Pseudomonadota</taxon>
        <taxon>Gammaproteobacteria</taxon>
        <taxon>Moraxellales</taxon>
        <taxon>Moraxellaceae</taxon>
        <taxon>Acinetobacter</taxon>
    </lineage>
</organism>
<proteinExistence type="predicted"/>
<feature type="domain" description="DUF1737" evidence="1">
    <location>
        <begin position="1"/>
        <end position="51"/>
    </location>
</feature>
<reference evidence="9 12" key="2">
    <citation type="submission" date="2018-06" db="EMBL/GenBank/DDBJ databases">
        <authorList>
            <consortium name="Pathogen Informatics"/>
            <person name="Doyle S."/>
        </authorList>
    </citation>
    <scope>NUCLEOTIDE SEQUENCE [LARGE SCALE GENOMIC DNA]</scope>
    <source>
        <strain evidence="9 12">NCTC10308</strain>
    </source>
</reference>
<dbReference type="Proteomes" id="UP001161099">
    <property type="component" value="Unassembled WGS sequence"/>
</dbReference>
<dbReference type="Proteomes" id="UP000595107">
    <property type="component" value="Chromosome"/>
</dbReference>
<dbReference type="EMBL" id="JAOCDR010000034">
    <property type="protein sequence ID" value="MDH0656931.1"/>
    <property type="molecule type" value="Genomic_DNA"/>
</dbReference>
<evidence type="ECO:0000313" key="3">
    <source>
        <dbReference type="EMBL" id="MDH0825585.1"/>
    </source>
</evidence>
<dbReference type="RefSeq" id="WP_004691402.1">
    <property type="nucleotide sequence ID" value="NZ_BBTB01000023.1"/>
</dbReference>
<reference evidence="10 15" key="6">
    <citation type="submission" date="2023-04" db="EMBL/GenBank/DDBJ databases">
        <title>Acinetobacter johnsonii isolate AYTCM encoding NDM-1, OXA-58 and PER-1.</title>
        <authorList>
            <person name="Tian C."/>
            <person name="Wang S."/>
            <person name="Fan X."/>
            <person name="Xia D."/>
        </authorList>
    </citation>
    <scope>NUCLEOTIDE SEQUENCE [LARGE SCALE GENOMIC DNA]</scope>
    <source>
        <strain evidence="10 15">AYTCM</strain>
    </source>
</reference>
<dbReference type="AlphaFoldDB" id="A0A1R7QB06"/>
<dbReference type="Proteomes" id="UP001244586">
    <property type="component" value="Chromosome"/>
</dbReference>
<evidence type="ECO:0000313" key="4">
    <source>
        <dbReference type="EMBL" id="MDH0970414.1"/>
    </source>
</evidence>
<evidence type="ECO:0000313" key="7">
    <source>
        <dbReference type="EMBL" id="RSE25465.1"/>
    </source>
</evidence>
<reference evidence="6 14" key="4">
    <citation type="submission" date="2020-12" db="EMBL/GenBank/DDBJ databases">
        <title>FDA dAtabase for Regulatory Grade micrObial Sequences (FDA-ARGOS): Supporting development and validation of Infectious Disease Dx tests.</title>
        <authorList>
            <person name="Sproer C."/>
            <person name="Gronow S."/>
            <person name="Severitt S."/>
            <person name="Schroder I."/>
            <person name="Tallon L."/>
            <person name="Sadzewicz L."/>
            <person name="Zhao X."/>
            <person name="Boylan J."/>
            <person name="Ott S."/>
            <person name="Bowen H."/>
            <person name="Vavikolanu K."/>
            <person name="Mehta A."/>
            <person name="Aluvathingal J."/>
            <person name="Nadendla S."/>
            <person name="Lowell S."/>
            <person name="Myers T."/>
            <person name="Yan Y."/>
            <person name="Sichtig H."/>
        </authorList>
    </citation>
    <scope>NUCLEOTIDE SEQUENCE [LARGE SCALE GENOMIC DNA]</scope>
    <source>
        <strain evidence="6 14">FDAARGOS_910</strain>
    </source>
</reference>
<evidence type="ECO:0000313" key="2">
    <source>
        <dbReference type="EMBL" id="MDH0656931.1"/>
    </source>
</evidence>